<dbReference type="GO" id="GO:0020037">
    <property type="term" value="F:heme binding"/>
    <property type="evidence" value="ECO:0007669"/>
    <property type="project" value="InterPro"/>
</dbReference>
<keyword evidence="5 7" id="KW-0408">Iron</keyword>
<dbReference type="PANTHER" id="PTHR46300:SF2">
    <property type="entry name" value="CYTOCHROME P450 MONOOXYGENASE ALNH-RELATED"/>
    <property type="match status" value="1"/>
</dbReference>
<evidence type="ECO:0000256" key="7">
    <source>
        <dbReference type="PIRSR" id="PIRSR602401-1"/>
    </source>
</evidence>
<evidence type="ECO:0000313" key="10">
    <source>
        <dbReference type="Proteomes" id="UP000028045"/>
    </source>
</evidence>
<dbReference type="EMBL" id="KL648635">
    <property type="protein sequence ID" value="KEY67015.1"/>
    <property type="molecule type" value="Genomic_DNA"/>
</dbReference>
<evidence type="ECO:0000256" key="4">
    <source>
        <dbReference type="ARBA" id="ARBA00023002"/>
    </source>
</evidence>
<evidence type="ECO:0000256" key="2">
    <source>
        <dbReference type="ARBA" id="ARBA00010617"/>
    </source>
</evidence>
<dbReference type="Pfam" id="PF00067">
    <property type="entry name" value="p450"/>
    <property type="match status" value="1"/>
</dbReference>
<dbReference type="InterPro" id="IPR036396">
    <property type="entry name" value="Cyt_P450_sf"/>
</dbReference>
<evidence type="ECO:0000256" key="8">
    <source>
        <dbReference type="SAM" id="SignalP"/>
    </source>
</evidence>
<protein>
    <recommendedName>
        <fullName evidence="11">Cytochrome P450</fullName>
    </recommendedName>
</protein>
<dbReference type="Proteomes" id="UP000028045">
    <property type="component" value="Unassembled WGS sequence"/>
</dbReference>
<dbReference type="Gene3D" id="1.10.630.10">
    <property type="entry name" value="Cytochrome P450"/>
    <property type="match status" value="1"/>
</dbReference>
<organism evidence="9 10">
    <name type="scientific">Stachybotrys chartarum (strain CBS 109288 / IBT 7711)</name>
    <name type="common">Toxic black mold</name>
    <name type="synonym">Stilbospora chartarum</name>
    <dbReference type="NCBI Taxonomy" id="1280523"/>
    <lineage>
        <taxon>Eukaryota</taxon>
        <taxon>Fungi</taxon>
        <taxon>Dikarya</taxon>
        <taxon>Ascomycota</taxon>
        <taxon>Pezizomycotina</taxon>
        <taxon>Sordariomycetes</taxon>
        <taxon>Hypocreomycetidae</taxon>
        <taxon>Hypocreales</taxon>
        <taxon>Stachybotryaceae</taxon>
        <taxon>Stachybotrys</taxon>
    </lineage>
</organism>
<dbReference type="AlphaFoldDB" id="A0A084ANY6"/>
<evidence type="ECO:0000313" key="9">
    <source>
        <dbReference type="EMBL" id="KEY67015.1"/>
    </source>
</evidence>
<dbReference type="SUPFAM" id="SSF48264">
    <property type="entry name" value="Cytochrome P450"/>
    <property type="match status" value="1"/>
</dbReference>
<dbReference type="InterPro" id="IPR001128">
    <property type="entry name" value="Cyt_P450"/>
</dbReference>
<keyword evidence="7" id="KW-0349">Heme</keyword>
<comment type="cofactor">
    <cofactor evidence="7">
        <name>heme</name>
        <dbReference type="ChEBI" id="CHEBI:30413"/>
    </cofactor>
</comment>
<comment type="similarity">
    <text evidence="2">Belongs to the cytochrome P450 family.</text>
</comment>
<dbReference type="InterPro" id="IPR050364">
    <property type="entry name" value="Cytochrome_P450_fung"/>
</dbReference>
<gene>
    <name evidence="9" type="ORF">S7711_04699</name>
</gene>
<dbReference type="InterPro" id="IPR002401">
    <property type="entry name" value="Cyt_P450_E_grp-I"/>
</dbReference>
<keyword evidence="3 7" id="KW-0479">Metal-binding</keyword>
<evidence type="ECO:0000256" key="5">
    <source>
        <dbReference type="ARBA" id="ARBA00023004"/>
    </source>
</evidence>
<comment type="pathway">
    <text evidence="1">Mycotoxin biosynthesis.</text>
</comment>
<evidence type="ECO:0000256" key="3">
    <source>
        <dbReference type="ARBA" id="ARBA00022723"/>
    </source>
</evidence>
<dbReference type="GO" id="GO:0005506">
    <property type="term" value="F:iron ion binding"/>
    <property type="evidence" value="ECO:0007669"/>
    <property type="project" value="InterPro"/>
</dbReference>
<dbReference type="PRINTS" id="PR00463">
    <property type="entry name" value="EP450I"/>
</dbReference>
<evidence type="ECO:0008006" key="11">
    <source>
        <dbReference type="Google" id="ProtNLM"/>
    </source>
</evidence>
<evidence type="ECO:0000256" key="1">
    <source>
        <dbReference type="ARBA" id="ARBA00004685"/>
    </source>
</evidence>
<dbReference type="GO" id="GO:0016705">
    <property type="term" value="F:oxidoreductase activity, acting on paired donors, with incorporation or reduction of molecular oxygen"/>
    <property type="evidence" value="ECO:0007669"/>
    <property type="project" value="InterPro"/>
</dbReference>
<keyword evidence="10" id="KW-1185">Reference proteome</keyword>
<accession>A0A084ANY6</accession>
<name>A0A084ANY6_STACB</name>
<dbReference type="CDD" id="cd11065">
    <property type="entry name" value="CYP64-like"/>
    <property type="match status" value="1"/>
</dbReference>
<dbReference type="OrthoDB" id="1055148at2759"/>
<proteinExistence type="inferred from homology"/>
<reference evidence="9 10" key="1">
    <citation type="journal article" date="2014" name="BMC Genomics">
        <title>Comparative genome sequencing reveals chemotype-specific gene clusters in the toxigenic black mold Stachybotrys.</title>
        <authorList>
            <person name="Semeiks J."/>
            <person name="Borek D."/>
            <person name="Otwinowski Z."/>
            <person name="Grishin N.V."/>
        </authorList>
    </citation>
    <scope>NUCLEOTIDE SEQUENCE [LARGE SCALE GENOMIC DNA]</scope>
    <source>
        <strain evidence="10">CBS 109288 / IBT 7711</strain>
    </source>
</reference>
<keyword evidence="6" id="KW-0503">Monooxygenase</keyword>
<feature type="chain" id="PRO_5001771130" description="Cytochrome P450" evidence="8">
    <location>
        <begin position="23"/>
        <end position="560"/>
    </location>
</feature>
<dbReference type="PANTHER" id="PTHR46300">
    <property type="entry name" value="P450, PUTATIVE (EUROFUNG)-RELATED-RELATED"/>
    <property type="match status" value="1"/>
</dbReference>
<evidence type="ECO:0000256" key="6">
    <source>
        <dbReference type="ARBA" id="ARBA00023033"/>
    </source>
</evidence>
<sequence>MYYFATGVTALLILGIWRLSQVGRRPKNYPPGPPTIPFIGNLHQIPSEKRHIQFTKWAEEYGPIYSLMLGTKVMIVLSSDVVIKELMDKRGAIYSSRPESYVAQTLLSGGLRVLFMENSPRGTWKGVRKLLHLILNVTAARSYVPYQDLENKAMLLDLLDRPNDFIEHLRRYTASLTTQMTFGFRTPTMKDPRIQAAYQVCCTRQDIFMSWLTFQSSTVVTGTEILQTAAMLDLVPILRDFPDFLLPIKKESKEMHQKELALFKDYYLNQKRALHQGTAKPSICLDIVKMQKEEGLSDDLAAYIAGQILQAGAETTAGILLGFIQAMVLFPDVAKVGQEEIDRICGDRIPDLNDVPSLPYIRACAKECMRWMPGLFLGVPHATTEHDTYMDYHIPKGATVIMNVWGIHNDPQRHPNPRKFDPMRYIDDNQSSMDAANNPDASKRDHFGFGAGRRRCQGMHIADRSIFLALSRLLWAFDFEKAVDYVTGQEIVPDMDDHVDGILSVPKPFKANIIPRSSNKAQRIRDEWDEVSQLLDEDKEWRKVPQGLVWGDEQPQLSHD</sequence>
<dbReference type="HOGENOM" id="CLU_001570_2_1_1"/>
<keyword evidence="4" id="KW-0560">Oxidoreductase</keyword>
<keyword evidence="8" id="KW-0732">Signal</keyword>
<dbReference type="GO" id="GO:0004497">
    <property type="term" value="F:monooxygenase activity"/>
    <property type="evidence" value="ECO:0007669"/>
    <property type="project" value="UniProtKB-KW"/>
</dbReference>
<feature type="signal peptide" evidence="8">
    <location>
        <begin position="1"/>
        <end position="22"/>
    </location>
</feature>
<feature type="binding site" description="axial binding residue" evidence="7">
    <location>
        <position position="456"/>
    </location>
    <ligand>
        <name>heme</name>
        <dbReference type="ChEBI" id="CHEBI:30413"/>
    </ligand>
    <ligandPart>
        <name>Fe</name>
        <dbReference type="ChEBI" id="CHEBI:18248"/>
    </ligandPart>
</feature>